<dbReference type="PANTHER" id="PTHR30472">
    <property type="entry name" value="FERRIC ENTEROBACTIN TRANSPORT SYSTEM PERMEASE PROTEIN"/>
    <property type="match status" value="1"/>
</dbReference>
<dbReference type="KEGG" id="ceu:A7L45_05945"/>
<feature type="transmembrane region" description="Helical" evidence="8">
    <location>
        <begin position="103"/>
        <end position="121"/>
    </location>
</feature>
<keyword evidence="10" id="KW-1185">Reference proteome</keyword>
<proteinExistence type="inferred from homology"/>
<dbReference type="InterPro" id="IPR000522">
    <property type="entry name" value="ABC_transptr_permease_BtuC"/>
</dbReference>
<keyword evidence="3" id="KW-0813">Transport</keyword>
<dbReference type="Proteomes" id="UP000182569">
    <property type="component" value="Chromosome"/>
</dbReference>
<dbReference type="OrthoDB" id="9792889at2"/>
<dbReference type="AlphaFoldDB" id="A0A1J0GE54"/>
<evidence type="ECO:0000256" key="1">
    <source>
        <dbReference type="ARBA" id="ARBA00004651"/>
    </source>
</evidence>
<dbReference type="CDD" id="cd06550">
    <property type="entry name" value="TM_ABC_iron-siderophores_like"/>
    <property type="match status" value="1"/>
</dbReference>
<keyword evidence="6 8" id="KW-1133">Transmembrane helix</keyword>
<feature type="transmembrane region" description="Helical" evidence="8">
    <location>
        <begin position="21"/>
        <end position="42"/>
    </location>
</feature>
<dbReference type="Pfam" id="PF01032">
    <property type="entry name" value="FecCD"/>
    <property type="match status" value="1"/>
</dbReference>
<dbReference type="PANTHER" id="PTHR30472:SF58">
    <property type="entry name" value="IRON(3+)-HYDROXAMATE IMPORT SYSTEM PERMEASE PROTEIN FHUB"/>
    <property type="match status" value="1"/>
</dbReference>
<evidence type="ECO:0000313" key="9">
    <source>
        <dbReference type="EMBL" id="APC39642.1"/>
    </source>
</evidence>
<keyword evidence="5 8" id="KW-0812">Transmembrane</keyword>
<feature type="transmembrane region" description="Helical" evidence="8">
    <location>
        <begin position="161"/>
        <end position="185"/>
    </location>
</feature>
<evidence type="ECO:0000256" key="7">
    <source>
        <dbReference type="ARBA" id="ARBA00023136"/>
    </source>
</evidence>
<feature type="transmembrane region" description="Helical" evidence="8">
    <location>
        <begin position="245"/>
        <end position="275"/>
    </location>
</feature>
<accession>A0A1J0GE54</accession>
<dbReference type="Gene3D" id="1.10.3470.10">
    <property type="entry name" value="ABC transporter involved in vitamin B12 uptake, BtuC"/>
    <property type="match status" value="1"/>
</dbReference>
<dbReference type="EMBL" id="CP015756">
    <property type="protein sequence ID" value="APC39642.1"/>
    <property type="molecule type" value="Genomic_DNA"/>
</dbReference>
<protein>
    <submittedName>
        <fullName evidence="9">Ferrichrome ABC transporter permease</fullName>
    </submittedName>
</protein>
<dbReference type="GO" id="GO:0033214">
    <property type="term" value="P:siderophore-iron import into cell"/>
    <property type="evidence" value="ECO:0007669"/>
    <property type="project" value="TreeGrafter"/>
</dbReference>
<evidence type="ECO:0000256" key="2">
    <source>
        <dbReference type="ARBA" id="ARBA00007935"/>
    </source>
</evidence>
<reference evidence="10" key="1">
    <citation type="journal article" date="2016" name="Front. Microbiol.">
        <title>Complete Genome Sequence of Clostridium estertheticum DSM 8809, a Microbe Identified in Spoiled Vacuum Packed Beef.</title>
        <authorList>
            <person name="Yu Z."/>
            <person name="Gunn L."/>
            <person name="Brennan E."/>
            <person name="Reid R."/>
            <person name="Wall P.G."/>
            <person name="Gaora O.P."/>
            <person name="Hurley D."/>
            <person name="Bolton D."/>
            <person name="Fanning S."/>
        </authorList>
    </citation>
    <scope>NUCLEOTIDE SEQUENCE [LARGE SCALE GENOMIC DNA]</scope>
    <source>
        <strain evidence="10">DSM 8809</strain>
    </source>
</reference>
<evidence type="ECO:0000256" key="8">
    <source>
        <dbReference type="SAM" id="Phobius"/>
    </source>
</evidence>
<comment type="subcellular location">
    <subcellularLocation>
        <location evidence="1">Cell membrane</location>
        <topology evidence="1">Multi-pass membrane protein</topology>
    </subcellularLocation>
</comment>
<dbReference type="InterPro" id="IPR037294">
    <property type="entry name" value="ABC_BtuC-like"/>
</dbReference>
<feature type="transmembrane region" description="Helical" evidence="8">
    <location>
        <begin position="320"/>
        <end position="337"/>
    </location>
</feature>
<dbReference type="SUPFAM" id="SSF81345">
    <property type="entry name" value="ABC transporter involved in vitamin B12 uptake, BtuC"/>
    <property type="match status" value="1"/>
</dbReference>
<dbReference type="RefSeq" id="WP_071611935.1">
    <property type="nucleotide sequence ID" value="NZ_CP015756.1"/>
</dbReference>
<sequence>MNNIILNQKKKKMNRLIMSTFIIVIGLIILFFGIVLSVSLGAKHIDLNTVLSIMLSPSNDINSKIIHDIRLPRVIAAALVGAFLAVSGAIMQGITRNPIADPSIMGITQGATFTIAIAFAMKANIGSSGLMIFAFIGASLSGIIVFLLSSRSIKGVSPIKLVLAGTALGTLLISLATAIAMYSNLSQELSFWIAGGLVTAKWEGVKLLATFGTFGVIAAIILSPKITILSLGEEIAIGLGQKTNIIRFIGIVIVIILSGSSVAVAGNIAFLGLIVPQIVRSLVGPDYRFIIPCSLVLGANLLVFSDIAARMINQPYETPIGALTALLGVPFFIYIVRKEAKSL</sequence>
<dbReference type="GO" id="GO:0022857">
    <property type="term" value="F:transmembrane transporter activity"/>
    <property type="evidence" value="ECO:0007669"/>
    <property type="project" value="InterPro"/>
</dbReference>
<organism evidence="9 10">
    <name type="scientific">Clostridium estertheticum subsp. estertheticum</name>
    <dbReference type="NCBI Taxonomy" id="1552"/>
    <lineage>
        <taxon>Bacteria</taxon>
        <taxon>Bacillati</taxon>
        <taxon>Bacillota</taxon>
        <taxon>Clostridia</taxon>
        <taxon>Eubacteriales</taxon>
        <taxon>Clostridiaceae</taxon>
        <taxon>Clostridium</taxon>
    </lineage>
</organism>
<evidence type="ECO:0000256" key="4">
    <source>
        <dbReference type="ARBA" id="ARBA00022475"/>
    </source>
</evidence>
<feature type="transmembrane region" description="Helical" evidence="8">
    <location>
        <begin position="74"/>
        <end position="91"/>
    </location>
</feature>
<dbReference type="STRING" id="1552.A7L45_05945"/>
<keyword evidence="4" id="KW-1003">Cell membrane</keyword>
<dbReference type="FunFam" id="1.10.3470.10:FF:000001">
    <property type="entry name" value="Vitamin B12 ABC transporter permease BtuC"/>
    <property type="match status" value="1"/>
</dbReference>
<evidence type="ECO:0000256" key="6">
    <source>
        <dbReference type="ARBA" id="ARBA00022989"/>
    </source>
</evidence>
<feature type="transmembrane region" description="Helical" evidence="8">
    <location>
        <begin position="205"/>
        <end position="224"/>
    </location>
</feature>
<evidence type="ECO:0000256" key="5">
    <source>
        <dbReference type="ARBA" id="ARBA00022692"/>
    </source>
</evidence>
<evidence type="ECO:0000313" key="10">
    <source>
        <dbReference type="Proteomes" id="UP000182569"/>
    </source>
</evidence>
<name>A0A1J0GE54_9CLOT</name>
<comment type="similarity">
    <text evidence="2">Belongs to the binding-protein-dependent transport system permease family. FecCD subfamily.</text>
</comment>
<gene>
    <name evidence="9" type="ORF">A7L45_05945</name>
</gene>
<keyword evidence="7 8" id="KW-0472">Membrane</keyword>
<evidence type="ECO:0000256" key="3">
    <source>
        <dbReference type="ARBA" id="ARBA00022448"/>
    </source>
</evidence>
<feature type="transmembrane region" description="Helical" evidence="8">
    <location>
        <begin position="127"/>
        <end position="149"/>
    </location>
</feature>
<dbReference type="GO" id="GO:0005886">
    <property type="term" value="C:plasma membrane"/>
    <property type="evidence" value="ECO:0007669"/>
    <property type="project" value="UniProtKB-SubCell"/>
</dbReference>
<feature type="transmembrane region" description="Helical" evidence="8">
    <location>
        <begin position="287"/>
        <end position="308"/>
    </location>
</feature>